<dbReference type="Gene3D" id="1.10.10.10">
    <property type="entry name" value="Winged helix-like DNA-binding domain superfamily/Winged helix DNA-binding domain"/>
    <property type="match status" value="2"/>
</dbReference>
<dbReference type="GO" id="GO:0043328">
    <property type="term" value="P:protein transport to vacuole involved in ubiquitin-dependent protein catabolic process via the multivesicular body sorting pathway"/>
    <property type="evidence" value="ECO:0007669"/>
    <property type="project" value="TreeGrafter"/>
</dbReference>
<dbReference type="AlphaFoldDB" id="A0A8H7RWT5"/>
<keyword evidence="8" id="KW-0472">Membrane</keyword>
<sequence length="248" mass="28516">MRRRHVGMAHGLQRTKLDKDFQQMGDNIAAEEIEQLQKQLDTFKSNLQEFARKHRKDIRKDPTFRAHFQKMCANIGVDPLASNKGFWADLLGVGDFYYELGIQIIETCIATRARDGGLTEITELQRRLEVMRRNGQGGKQQEITEDDVIRAIRTLKPLSGGFEVIPIGARKMVRSVPKELDKDQSALLLLAQKTEYLNIKIIHAELGWNDTRTQNALDHLLQDGLAWIDKQGDDVDTYWIPSYFHLDE</sequence>
<keyword evidence="4 9" id="KW-0813">Transport</keyword>
<keyword evidence="6" id="KW-0967">Endosome</keyword>
<keyword evidence="7 9" id="KW-0653">Protein transport</keyword>
<keyword evidence="10" id="KW-0175">Coiled coil</keyword>
<feature type="coiled-coil region" evidence="10">
    <location>
        <begin position="26"/>
        <end position="53"/>
    </location>
</feature>
<evidence type="ECO:0000256" key="8">
    <source>
        <dbReference type="ARBA" id="ARBA00023136"/>
    </source>
</evidence>
<gene>
    <name evidence="11" type="ORF">INT45_013645</name>
</gene>
<comment type="function">
    <text evidence="9">Component of the endosomal sorting complex required for transport II (ESCRT-II), which is required for multivesicular body (MVB) formation and sorting of endosomal cargo proteins into MVBs.</text>
</comment>
<evidence type="ECO:0000256" key="10">
    <source>
        <dbReference type="SAM" id="Coils"/>
    </source>
</evidence>
<accession>A0A8H7RWT5</accession>
<comment type="caution">
    <text evidence="11">The sequence shown here is derived from an EMBL/GenBank/DDBJ whole genome shotgun (WGS) entry which is preliminary data.</text>
</comment>
<evidence type="ECO:0000256" key="7">
    <source>
        <dbReference type="ARBA" id="ARBA00022927"/>
    </source>
</evidence>
<organism evidence="11 12">
    <name type="scientific">Circinella minor</name>
    <dbReference type="NCBI Taxonomy" id="1195481"/>
    <lineage>
        <taxon>Eukaryota</taxon>
        <taxon>Fungi</taxon>
        <taxon>Fungi incertae sedis</taxon>
        <taxon>Mucoromycota</taxon>
        <taxon>Mucoromycotina</taxon>
        <taxon>Mucoromycetes</taxon>
        <taxon>Mucorales</taxon>
        <taxon>Lichtheimiaceae</taxon>
        <taxon>Circinella</taxon>
    </lineage>
</organism>
<evidence type="ECO:0000256" key="2">
    <source>
        <dbReference type="ARBA" id="ARBA00004496"/>
    </source>
</evidence>
<dbReference type="OrthoDB" id="283883at2759"/>
<evidence type="ECO:0000256" key="5">
    <source>
        <dbReference type="ARBA" id="ARBA00022490"/>
    </source>
</evidence>
<proteinExistence type="inferred from homology"/>
<evidence type="ECO:0000256" key="4">
    <source>
        <dbReference type="ARBA" id="ARBA00022448"/>
    </source>
</evidence>
<dbReference type="FunFam" id="1.10.10.10:FF:000397">
    <property type="entry name" value="Vacuolar-sorting protein SNF8"/>
    <property type="match status" value="1"/>
</dbReference>
<dbReference type="SUPFAM" id="SSF46785">
    <property type="entry name" value="Winged helix' DNA-binding domain"/>
    <property type="match status" value="2"/>
</dbReference>
<name>A0A8H7RWT5_9FUNG</name>
<dbReference type="InterPro" id="IPR036390">
    <property type="entry name" value="WH_DNA-bd_sf"/>
</dbReference>
<dbReference type="GO" id="GO:0000814">
    <property type="term" value="C:ESCRT II complex"/>
    <property type="evidence" value="ECO:0007669"/>
    <property type="project" value="UniProtKB-UniRule"/>
</dbReference>
<dbReference type="PANTHER" id="PTHR12806:SF0">
    <property type="entry name" value="VACUOLAR-SORTING PROTEIN SNF8"/>
    <property type="match status" value="1"/>
</dbReference>
<dbReference type="PANTHER" id="PTHR12806">
    <property type="entry name" value="EAP30 SUBUNIT OF ELL COMPLEX"/>
    <property type="match status" value="1"/>
</dbReference>
<keyword evidence="5" id="KW-0963">Cytoplasm</keyword>
<reference evidence="11 12" key="1">
    <citation type="submission" date="2020-12" db="EMBL/GenBank/DDBJ databases">
        <title>Metabolic potential, ecology and presence of endohyphal bacteria is reflected in genomic diversity of Mucoromycotina.</title>
        <authorList>
            <person name="Muszewska A."/>
            <person name="Okrasinska A."/>
            <person name="Steczkiewicz K."/>
            <person name="Drgas O."/>
            <person name="Orlowska M."/>
            <person name="Perlinska-Lenart U."/>
            <person name="Aleksandrzak-Piekarczyk T."/>
            <person name="Szatraj K."/>
            <person name="Zielenkiewicz U."/>
            <person name="Pilsyk S."/>
            <person name="Malc E."/>
            <person name="Mieczkowski P."/>
            <person name="Kruszewska J.S."/>
            <person name="Biernat P."/>
            <person name="Pawlowska J."/>
        </authorList>
    </citation>
    <scope>NUCLEOTIDE SEQUENCE [LARGE SCALE GENOMIC DNA]</scope>
    <source>
        <strain evidence="11 12">CBS 142.35</strain>
    </source>
</reference>
<dbReference type="Proteomes" id="UP000646827">
    <property type="component" value="Unassembled WGS sequence"/>
</dbReference>
<dbReference type="InterPro" id="IPR040608">
    <property type="entry name" value="Snf8/Vps36"/>
</dbReference>
<dbReference type="InterPro" id="IPR016689">
    <property type="entry name" value="ESCRT-2_cplx_Snf8"/>
</dbReference>
<dbReference type="InterPro" id="IPR036388">
    <property type="entry name" value="WH-like_DNA-bd_sf"/>
</dbReference>
<dbReference type="Pfam" id="PF04157">
    <property type="entry name" value="EAP30"/>
    <property type="match status" value="1"/>
</dbReference>
<comment type="subunit">
    <text evidence="9">Component of the endosomal sorting complex required for transport II (ESCRT-II).</text>
</comment>
<dbReference type="PIRSF" id="PIRSF017215">
    <property type="entry name" value="ESCRT2_Vps22"/>
    <property type="match status" value="1"/>
</dbReference>
<dbReference type="Gene3D" id="6.10.140.180">
    <property type="match status" value="1"/>
</dbReference>
<comment type="similarity">
    <text evidence="3 9">Belongs to the SNF8 family.</text>
</comment>
<evidence type="ECO:0000256" key="3">
    <source>
        <dbReference type="ARBA" id="ARBA00009834"/>
    </source>
</evidence>
<protein>
    <recommendedName>
        <fullName evidence="9">Vacuolar-sorting protein SNF8</fullName>
    </recommendedName>
</protein>
<comment type="subcellular location">
    <subcellularLocation>
        <location evidence="2">Cytoplasm</location>
    </subcellularLocation>
    <subcellularLocation>
        <location evidence="1">Endosome membrane</location>
        <topology evidence="1">Peripheral membrane protein</topology>
    </subcellularLocation>
</comment>
<dbReference type="FunFam" id="1.10.10.10:FF:000085">
    <property type="entry name" value="Vacuolar-sorting protein SNF8"/>
    <property type="match status" value="1"/>
</dbReference>
<evidence type="ECO:0000256" key="9">
    <source>
        <dbReference type="PIRNR" id="PIRNR017215"/>
    </source>
</evidence>
<evidence type="ECO:0000313" key="12">
    <source>
        <dbReference type="Proteomes" id="UP000646827"/>
    </source>
</evidence>
<keyword evidence="12" id="KW-1185">Reference proteome</keyword>
<dbReference type="EMBL" id="JAEPRB010000221">
    <property type="protein sequence ID" value="KAG2218591.1"/>
    <property type="molecule type" value="Genomic_DNA"/>
</dbReference>
<evidence type="ECO:0000256" key="6">
    <source>
        <dbReference type="ARBA" id="ARBA00022753"/>
    </source>
</evidence>
<evidence type="ECO:0000256" key="1">
    <source>
        <dbReference type="ARBA" id="ARBA00004481"/>
    </source>
</evidence>
<evidence type="ECO:0000313" key="11">
    <source>
        <dbReference type="EMBL" id="KAG2218591.1"/>
    </source>
</evidence>